<evidence type="ECO:0000313" key="1">
    <source>
        <dbReference type="EMBL" id="MBD8868192.1"/>
    </source>
</evidence>
<reference evidence="1" key="1">
    <citation type="submission" date="2020-09" db="EMBL/GenBank/DDBJ databases">
        <title>Nocardioides sp. strain MJB4 16S ribosomal RNA gene Genome sequencing and assembly.</title>
        <authorList>
            <person name="Kim I."/>
        </authorList>
    </citation>
    <scope>NUCLEOTIDE SEQUENCE</scope>
    <source>
        <strain evidence="1">MJB4</strain>
    </source>
</reference>
<dbReference type="EMBL" id="JACYXZ010000001">
    <property type="protein sequence ID" value="MBD8868192.1"/>
    <property type="molecule type" value="Genomic_DNA"/>
</dbReference>
<protein>
    <submittedName>
        <fullName evidence="1">Uncharacterized protein</fullName>
    </submittedName>
</protein>
<gene>
    <name evidence="1" type="ORF">IE331_01015</name>
</gene>
<organism evidence="1 2">
    <name type="scientific">Nocardioides donggukensis</name>
    <dbReference type="NCBI Taxonomy" id="2774019"/>
    <lineage>
        <taxon>Bacteria</taxon>
        <taxon>Bacillati</taxon>
        <taxon>Actinomycetota</taxon>
        <taxon>Actinomycetes</taxon>
        <taxon>Propionibacteriales</taxon>
        <taxon>Nocardioidaceae</taxon>
        <taxon>Nocardioides</taxon>
    </lineage>
</organism>
<dbReference type="AlphaFoldDB" id="A0A927K1X9"/>
<comment type="caution">
    <text evidence="1">The sequence shown here is derived from an EMBL/GenBank/DDBJ whole genome shotgun (WGS) entry which is preliminary data.</text>
</comment>
<dbReference type="RefSeq" id="WP_192139645.1">
    <property type="nucleotide sequence ID" value="NZ_JACYXZ010000001.1"/>
</dbReference>
<accession>A0A927K1X9</accession>
<evidence type="ECO:0000313" key="2">
    <source>
        <dbReference type="Proteomes" id="UP000616839"/>
    </source>
</evidence>
<name>A0A927K1X9_9ACTN</name>
<keyword evidence="2" id="KW-1185">Reference proteome</keyword>
<dbReference type="Proteomes" id="UP000616839">
    <property type="component" value="Unassembled WGS sequence"/>
</dbReference>
<sequence length="191" mass="21111">MGRRIALLHVGPRAPHRPLADHHELLARAGCLTPTDGTAVETAAVEMLRRHREAGLRRRDVEGAWAGLCRRAHRAGRDTVLSQPRFAEATEEQAALILDALAGFEVHLVLTTYADSAPVAGPLETWAPLLPAGRVHVRRLEEGAGSVDLAEQLAGVVLTVRRRRLERRNPVVTRLRRWVAPREQRDLLVAS</sequence>
<proteinExistence type="predicted"/>